<evidence type="ECO:0000313" key="8">
    <source>
        <dbReference type="EMBL" id="TXL60599.1"/>
    </source>
</evidence>
<keyword evidence="2" id="KW-1003">Cell membrane</keyword>
<protein>
    <recommendedName>
        <fullName evidence="7">Type II secretion system protein GspF domain-containing protein</fullName>
    </recommendedName>
</protein>
<dbReference type="InterPro" id="IPR018076">
    <property type="entry name" value="T2SS_GspF_dom"/>
</dbReference>
<sequence length="233" mass="23922">MSAALLAALAAWWWVPPQVDGRCRRLFVADEPRAAVDAVLAATVLVPVAAVLLLGPVIGLLAAAVVTPAARSAVAGMETVASRRRAAEIASQLPTALDLVVAALDVGRPPVAAFAAVADVTDPPLGDELAAVASRLAVAGDPQSVWTHLAQQPVLAPLGRAFRRADASGTPVSRVVGSVADELRRERRAALREQSRRVGVRTAAPLGACFLPAFLLVGVVPTVIGVVGTLRLG</sequence>
<keyword evidence="5 6" id="KW-0472">Membrane</keyword>
<evidence type="ECO:0000256" key="5">
    <source>
        <dbReference type="ARBA" id="ARBA00023136"/>
    </source>
</evidence>
<keyword evidence="3 6" id="KW-0812">Transmembrane</keyword>
<evidence type="ECO:0000313" key="9">
    <source>
        <dbReference type="Proteomes" id="UP000321571"/>
    </source>
</evidence>
<keyword evidence="9" id="KW-1185">Reference proteome</keyword>
<dbReference type="PANTHER" id="PTHR35007:SF3">
    <property type="entry name" value="POSSIBLE CONSERVED ALANINE RICH MEMBRANE PROTEIN"/>
    <property type="match status" value="1"/>
</dbReference>
<evidence type="ECO:0000256" key="6">
    <source>
        <dbReference type="SAM" id="Phobius"/>
    </source>
</evidence>
<reference evidence="8 9" key="1">
    <citation type="submission" date="2019-06" db="EMBL/GenBank/DDBJ databases">
        <title>Aeromicrobium sp. nov., isolated from a maize field.</title>
        <authorList>
            <person name="Lin S.-Y."/>
            <person name="Tsai C.-F."/>
            <person name="Young C.-C."/>
        </authorList>
    </citation>
    <scope>NUCLEOTIDE SEQUENCE [LARGE SCALE GENOMIC DNA]</scope>
    <source>
        <strain evidence="8 9">CC-CFT486</strain>
    </source>
</reference>
<feature type="transmembrane region" description="Helical" evidence="6">
    <location>
        <begin position="202"/>
        <end position="227"/>
    </location>
</feature>
<feature type="domain" description="Type II secretion system protein GspF" evidence="7">
    <location>
        <begin position="97"/>
        <end position="219"/>
    </location>
</feature>
<name>A0A5C8NFM6_9ACTN</name>
<organism evidence="8 9">
    <name type="scientific">Aeromicrobium terrae</name>
    <dbReference type="NCBI Taxonomy" id="2498846"/>
    <lineage>
        <taxon>Bacteria</taxon>
        <taxon>Bacillati</taxon>
        <taxon>Actinomycetota</taxon>
        <taxon>Actinomycetes</taxon>
        <taxon>Propionibacteriales</taxon>
        <taxon>Nocardioidaceae</taxon>
        <taxon>Aeromicrobium</taxon>
    </lineage>
</organism>
<evidence type="ECO:0000256" key="3">
    <source>
        <dbReference type="ARBA" id="ARBA00022692"/>
    </source>
</evidence>
<dbReference type="Proteomes" id="UP000321571">
    <property type="component" value="Unassembled WGS sequence"/>
</dbReference>
<dbReference type="RefSeq" id="WP_147686039.1">
    <property type="nucleotide sequence ID" value="NZ_VDUX01000004.1"/>
</dbReference>
<evidence type="ECO:0000256" key="1">
    <source>
        <dbReference type="ARBA" id="ARBA00004651"/>
    </source>
</evidence>
<evidence type="ECO:0000259" key="7">
    <source>
        <dbReference type="Pfam" id="PF00482"/>
    </source>
</evidence>
<dbReference type="EMBL" id="VDUX01000004">
    <property type="protein sequence ID" value="TXL60599.1"/>
    <property type="molecule type" value="Genomic_DNA"/>
</dbReference>
<accession>A0A5C8NFM6</accession>
<comment type="caution">
    <text evidence="8">The sequence shown here is derived from an EMBL/GenBank/DDBJ whole genome shotgun (WGS) entry which is preliminary data.</text>
</comment>
<comment type="subcellular location">
    <subcellularLocation>
        <location evidence="1">Cell membrane</location>
        <topology evidence="1">Multi-pass membrane protein</topology>
    </subcellularLocation>
</comment>
<dbReference type="AlphaFoldDB" id="A0A5C8NFM6"/>
<feature type="transmembrane region" description="Helical" evidence="6">
    <location>
        <begin position="45"/>
        <end position="67"/>
    </location>
</feature>
<evidence type="ECO:0000256" key="4">
    <source>
        <dbReference type="ARBA" id="ARBA00022989"/>
    </source>
</evidence>
<evidence type="ECO:0000256" key="2">
    <source>
        <dbReference type="ARBA" id="ARBA00022475"/>
    </source>
</evidence>
<keyword evidence="4 6" id="KW-1133">Transmembrane helix</keyword>
<dbReference type="OrthoDB" id="3267562at2"/>
<dbReference type="GO" id="GO:0005886">
    <property type="term" value="C:plasma membrane"/>
    <property type="evidence" value="ECO:0007669"/>
    <property type="project" value="UniProtKB-SubCell"/>
</dbReference>
<proteinExistence type="predicted"/>
<dbReference type="Pfam" id="PF00482">
    <property type="entry name" value="T2SSF"/>
    <property type="match status" value="1"/>
</dbReference>
<gene>
    <name evidence="8" type="ORF">FHP06_09150</name>
</gene>
<dbReference type="PANTHER" id="PTHR35007">
    <property type="entry name" value="INTEGRAL MEMBRANE PROTEIN-RELATED"/>
    <property type="match status" value="1"/>
</dbReference>